<protein>
    <recommendedName>
        <fullName evidence="3">Phosphatidylinositol diacylglycerol-lyase</fullName>
    </recommendedName>
</protein>
<evidence type="ECO:0008006" key="3">
    <source>
        <dbReference type="Google" id="ProtNLM"/>
    </source>
</evidence>
<dbReference type="Proteomes" id="UP000194350">
    <property type="component" value="Unassembled WGS sequence"/>
</dbReference>
<comment type="caution">
    <text evidence="1">The sequence shown here is derived from an EMBL/GenBank/DDBJ whole genome shotgun (WGS) entry which is preliminary data.</text>
</comment>
<dbReference type="AlphaFoldDB" id="A0A1Y2S7Z0"/>
<keyword evidence="2" id="KW-1185">Reference proteome</keyword>
<proteinExistence type="predicted"/>
<evidence type="ECO:0000313" key="2">
    <source>
        <dbReference type="Proteomes" id="UP000194350"/>
    </source>
</evidence>
<accession>A0A1Y2S7Z0</accession>
<dbReference type="EMBL" id="MUBJ01000039">
    <property type="protein sequence ID" value="OTA14254.1"/>
    <property type="molecule type" value="Genomic_DNA"/>
</dbReference>
<reference evidence="1 2" key="1">
    <citation type="submission" date="2016-10" db="EMBL/GenBank/DDBJ databases">
        <title>Systematic genetic and metabolomic analysis of Xenorhabdus and Photorhabdus spp., highlights the requirements for a dual symbiotic and pathogenic life style.</title>
        <authorList>
            <person name="Tobias N.J."/>
            <person name="Wolff H."/>
            <person name="Djahanschiri B."/>
            <person name="Pidot S.J."/>
            <person name="Stinear T.P."/>
            <person name="Ebersberger I."/>
            <person name="Bode H.B."/>
        </authorList>
    </citation>
    <scope>NUCLEOTIDE SEQUENCE [LARGE SCALE GENOMIC DNA]</scope>
    <source>
        <strain evidence="1 2">DSM 22392</strain>
    </source>
</reference>
<evidence type="ECO:0000313" key="1">
    <source>
        <dbReference type="EMBL" id="OTA14254.1"/>
    </source>
</evidence>
<dbReference type="PANTHER" id="PTHR13593:SF143">
    <property type="entry name" value="PHOSPHATIDYLINOSITOL-SPECIFIC PHOSPHOLIPASE C X DOMAIN-CONTAINING PROTEIN"/>
    <property type="match status" value="1"/>
</dbReference>
<sequence length="440" mass="49279">MGQGGYITLVNSTNSNWNRSDYHSYQMNSWNFPEIIAAKSSAKIYVEWSQGFFENSSDDSGEVTYTLENTSNVSFQIQARAFFRLQVYFSNLETSGNTKGSTLQLAWNHDGIVNFLLSGREGEYTASNLDAFSWMSDNISLLGNKKLRNICMAGSHDAGMSIRNSGTPFAFECNTLTQSCDILGQLNLGARYFDIRPVISGGHYYTGHYGHVEAISSWQGSNGQSIQSIINNINEFTASRNELVILNFSHSLNTDVGNNSYRTFTQGEWDGLLNELSSIKKLFITSDSKNPDLTLLTLNDFISDGPSVLLIFEDDNVQLGDKENKGFYYHSCFNAYNEYANSDNVLSMSEDQIEKMNREMPNNYFLLSWTLTQNNTQASTCCTALASSIKQLANKANQELAYRLYPAISGNHYPNIIFVDYIDTSEATAMAMAVNWFIHG</sequence>
<dbReference type="PANTHER" id="PTHR13593">
    <property type="match status" value="1"/>
</dbReference>
<dbReference type="InterPro" id="IPR051057">
    <property type="entry name" value="PI-PLC_domain"/>
</dbReference>
<dbReference type="RefSeq" id="WP_167376327.1">
    <property type="nucleotide sequence ID" value="NZ_CAWNGD010000083.1"/>
</dbReference>
<dbReference type="STRING" id="351656.Xvie_03865"/>
<gene>
    <name evidence="1" type="ORF">Xvie_03865</name>
</gene>
<name>A0A1Y2S7Z0_9GAMM</name>
<dbReference type="Gene3D" id="3.20.20.190">
    <property type="entry name" value="Phosphatidylinositol (PI) phosphodiesterase"/>
    <property type="match status" value="1"/>
</dbReference>
<dbReference type="GO" id="GO:0006629">
    <property type="term" value="P:lipid metabolic process"/>
    <property type="evidence" value="ECO:0007669"/>
    <property type="project" value="InterPro"/>
</dbReference>
<dbReference type="SUPFAM" id="SSF51695">
    <property type="entry name" value="PLC-like phosphodiesterases"/>
    <property type="match status" value="1"/>
</dbReference>
<organism evidence="1 2">
    <name type="scientific">Xenorhabdus vietnamensis</name>
    <dbReference type="NCBI Taxonomy" id="351656"/>
    <lineage>
        <taxon>Bacteria</taxon>
        <taxon>Pseudomonadati</taxon>
        <taxon>Pseudomonadota</taxon>
        <taxon>Gammaproteobacteria</taxon>
        <taxon>Enterobacterales</taxon>
        <taxon>Morganellaceae</taxon>
        <taxon>Xenorhabdus</taxon>
    </lineage>
</organism>
<dbReference type="GO" id="GO:0008081">
    <property type="term" value="F:phosphoric diester hydrolase activity"/>
    <property type="evidence" value="ECO:0007669"/>
    <property type="project" value="InterPro"/>
</dbReference>
<dbReference type="InterPro" id="IPR017946">
    <property type="entry name" value="PLC-like_Pdiesterase_TIM-brl"/>
</dbReference>